<dbReference type="EMBL" id="CAJVCH010571592">
    <property type="protein sequence ID" value="CAG7837919.1"/>
    <property type="molecule type" value="Genomic_DNA"/>
</dbReference>
<organism evidence="1 2">
    <name type="scientific">Allacma fusca</name>
    <dbReference type="NCBI Taxonomy" id="39272"/>
    <lineage>
        <taxon>Eukaryota</taxon>
        <taxon>Metazoa</taxon>
        <taxon>Ecdysozoa</taxon>
        <taxon>Arthropoda</taxon>
        <taxon>Hexapoda</taxon>
        <taxon>Collembola</taxon>
        <taxon>Symphypleona</taxon>
        <taxon>Sminthuridae</taxon>
        <taxon>Allacma</taxon>
    </lineage>
</organism>
<reference evidence="1" key="1">
    <citation type="submission" date="2021-06" db="EMBL/GenBank/DDBJ databases">
        <authorList>
            <person name="Hodson N. C."/>
            <person name="Mongue J. A."/>
            <person name="Jaron S. K."/>
        </authorList>
    </citation>
    <scope>NUCLEOTIDE SEQUENCE</scope>
</reference>
<feature type="non-terminal residue" evidence="1">
    <location>
        <position position="1"/>
    </location>
</feature>
<dbReference type="AlphaFoldDB" id="A0A8J2LRS5"/>
<gene>
    <name evidence="1" type="ORF">AFUS01_LOCUS46953</name>
</gene>
<name>A0A8J2LRS5_9HEXA</name>
<accession>A0A8J2LRS5</accession>
<comment type="caution">
    <text evidence="1">The sequence shown here is derived from an EMBL/GenBank/DDBJ whole genome shotgun (WGS) entry which is preliminary data.</text>
</comment>
<evidence type="ECO:0000313" key="1">
    <source>
        <dbReference type="EMBL" id="CAG7837919.1"/>
    </source>
</evidence>
<sequence length="66" mass="7388">IKVLKTLYNLKSTSSRIRDKNGMVNVLGTPFKRIRIFGQFVSILCTQPLQLNGSSLISMPYMAANL</sequence>
<keyword evidence="2" id="KW-1185">Reference proteome</keyword>
<evidence type="ECO:0000313" key="2">
    <source>
        <dbReference type="Proteomes" id="UP000708208"/>
    </source>
</evidence>
<protein>
    <submittedName>
        <fullName evidence="1">Uncharacterized protein</fullName>
    </submittedName>
</protein>
<proteinExistence type="predicted"/>
<dbReference type="Proteomes" id="UP000708208">
    <property type="component" value="Unassembled WGS sequence"/>
</dbReference>